<sequence>MGGIFMTPVTLNDAPPARFPRFFMKTSHCRLPLLTALMFTLSALQPFSPSAFSQTPGLSGKNEASIRAVLKLVSERQMRPLADGDYTRVSTLDALNAANSPEGIAWSYPWGVTLYGVIRASDFLEDKASLDFVIKHNQIVARDYAFLAAAGDRIGADSDGWKKFLQNRNLVKIGGLMRLGHLDSCGAMGVQMLEAMLRHPGSVTPEQKAVVERVADWVVNKQARLPDGAFWRPRSTDGDRRFNVAPQWPEGTVWIDDLYMGGAFLVRWAQYTGDYKHLSDAARQVISMAARTQDADGVWFHAYSEPLKHRSPVKWGRANGWAMVSAVEVLSAMPDDHPLRPQMLDILRRHIEGIKALQAPTGMWRQVLDDPSLWEETSCTAMFAYCIARAANRGWIPWQNIDHARKAFAAICAGYITPDGRVNGTCRGTNIGQDAAYYANRPRPDDELHGRGVVLLAGAEVLASYDCPNPPATLPGGGLAQHDFLYTGEYDTRKPDQTLFLVRGGKVVFTYRIPIRDANNNLSEFSDMHMLPNGDIVFAYKTGWRKIDRHGNTLHDYQCGKGPDGWNECHTAQPLGDDHVFFMENGSPEAKARIFNLKTGAIEMEHAVPTRKPVDQRSVHGQFRNCRVTAAGTYLIAHMNLGKVIEYDKNWNPVWECDAPSVWHAVRLRNGNTLVSGNQHGTVREVAPSGKTVWELRDGDLPGIRINSVHQARRLANGNTVITNWTARVKKSEWNKIVQLIEVTPDKKVVWAINEWTDPDLGPASCVQILDDSGAGEFCNLEKLPDGFIESLTRPSQSGNAPSCGASAKCDPAQARAEIVTIMRKVADWQLANPHRPPSTKPHRSTLSPAGWVQAAGYTGIVALAQLTNDEHYYEVLRGIAERNEWKPFTRIYDADDHCVSQTYIDLWQKYRDPKMLAPTIERFDYILANPLDISMRFDSVSNPRHRDRWSWCDSLYMAPPAWIKLYMATGNKAYRDFAVTNWWLTSGHLYDNDEHLYFRDDRFIGPDAPREANGKKIFWSRGNGWVMGGLVRVLQTLPADDSARPRFEQQFKEMAAAVLACQQPDGLWRASMLDPASYPLKETSGSGFFCHAFAWGMNNGLLDRATYEKPTLKCWRAMVDCVTPAGKLTHVQPVGYDPKNFPDDSTEAYGSGAFLLAGSEIHKLLGKK</sequence>
<reference evidence="2 3" key="1">
    <citation type="journal article" date="2018" name="Syst. Appl. Microbiol.">
        <title>Ereboglobus luteus gen. nov. sp. nov. from cockroach guts, and new insights into the oxygen relationship of the genera Opitutus and Didymococcus (Verrucomicrobia: Opitutaceae).</title>
        <authorList>
            <person name="Tegtmeier D."/>
            <person name="Belitz A."/>
            <person name="Radek R."/>
            <person name="Heimerl T."/>
            <person name="Brune A."/>
        </authorList>
    </citation>
    <scope>NUCLEOTIDE SEQUENCE [LARGE SCALE GENOMIC DNA]</scope>
    <source>
        <strain evidence="2 3">Ho45</strain>
    </source>
</reference>
<dbReference type="SUPFAM" id="SSF48208">
    <property type="entry name" value="Six-hairpin glycosidases"/>
    <property type="match status" value="2"/>
</dbReference>
<dbReference type="AlphaFoldDB" id="A0A2U8E600"/>
<gene>
    <name evidence="2" type="ORF">CKA38_14325</name>
</gene>
<organism evidence="2 3">
    <name type="scientific">Ereboglobus luteus</name>
    <dbReference type="NCBI Taxonomy" id="1796921"/>
    <lineage>
        <taxon>Bacteria</taxon>
        <taxon>Pseudomonadati</taxon>
        <taxon>Verrucomicrobiota</taxon>
        <taxon>Opitutia</taxon>
        <taxon>Opitutales</taxon>
        <taxon>Opitutaceae</taxon>
        <taxon>Ereboglobus</taxon>
    </lineage>
</organism>
<dbReference type="GO" id="GO:0005975">
    <property type="term" value="P:carbohydrate metabolic process"/>
    <property type="evidence" value="ECO:0007669"/>
    <property type="project" value="InterPro"/>
</dbReference>
<dbReference type="SUPFAM" id="SSF50998">
    <property type="entry name" value="Quinoprotein alcohol dehydrogenase-like"/>
    <property type="match status" value="1"/>
</dbReference>
<evidence type="ECO:0008006" key="4">
    <source>
        <dbReference type="Google" id="ProtNLM"/>
    </source>
</evidence>
<evidence type="ECO:0000313" key="3">
    <source>
        <dbReference type="Proteomes" id="UP000244896"/>
    </source>
</evidence>
<dbReference type="InterPro" id="IPR052043">
    <property type="entry name" value="PolySaccharide_Degr_Enz"/>
</dbReference>
<dbReference type="PANTHER" id="PTHR33886">
    <property type="entry name" value="UNSATURATED RHAMNOGALACTURONAN HYDROLASE (EUROFUNG)"/>
    <property type="match status" value="1"/>
</dbReference>
<accession>A0A2U8E600</accession>
<name>A0A2U8E600_9BACT</name>
<dbReference type="InterPro" id="IPR010905">
    <property type="entry name" value="Glyco_hydro_88"/>
</dbReference>
<protein>
    <recommendedName>
        <fullName evidence="4">Glycosyl hydrolase family 88</fullName>
    </recommendedName>
</protein>
<dbReference type="KEGG" id="elut:CKA38_14325"/>
<dbReference type="Proteomes" id="UP000244896">
    <property type="component" value="Chromosome"/>
</dbReference>
<dbReference type="InterPro" id="IPR012341">
    <property type="entry name" value="6hp_glycosidase-like_sf"/>
</dbReference>
<dbReference type="InterPro" id="IPR008928">
    <property type="entry name" value="6-hairpin_glycosidase_sf"/>
</dbReference>
<keyword evidence="3" id="KW-1185">Reference proteome</keyword>
<dbReference type="InterPro" id="IPR011047">
    <property type="entry name" value="Quinoprotein_ADH-like_sf"/>
</dbReference>
<dbReference type="EMBL" id="CP023004">
    <property type="protein sequence ID" value="AWI10271.1"/>
    <property type="molecule type" value="Genomic_DNA"/>
</dbReference>
<dbReference type="GO" id="GO:0016787">
    <property type="term" value="F:hydrolase activity"/>
    <property type="evidence" value="ECO:0007669"/>
    <property type="project" value="UniProtKB-KW"/>
</dbReference>
<evidence type="ECO:0000313" key="2">
    <source>
        <dbReference type="EMBL" id="AWI10271.1"/>
    </source>
</evidence>
<evidence type="ECO:0000256" key="1">
    <source>
        <dbReference type="ARBA" id="ARBA00022801"/>
    </source>
</evidence>
<dbReference type="Pfam" id="PF07470">
    <property type="entry name" value="Glyco_hydro_88"/>
    <property type="match status" value="2"/>
</dbReference>
<keyword evidence="1" id="KW-0378">Hydrolase</keyword>
<dbReference type="Gene3D" id="1.50.10.10">
    <property type="match status" value="2"/>
</dbReference>
<proteinExistence type="predicted"/>
<dbReference type="PANTHER" id="PTHR33886:SF8">
    <property type="entry name" value="UNSATURATED RHAMNOGALACTURONAN HYDROLASE (EUROFUNG)"/>
    <property type="match status" value="1"/>
</dbReference>